<accession>A0ACC2K4U5</accession>
<dbReference type="EMBL" id="CM056820">
    <property type="protein sequence ID" value="KAJ8616134.1"/>
    <property type="molecule type" value="Genomic_DNA"/>
</dbReference>
<comment type="caution">
    <text evidence="1">The sequence shown here is derived from an EMBL/GenBank/DDBJ whole genome shotgun (WGS) entry which is preliminary data.</text>
</comment>
<protein>
    <submittedName>
        <fullName evidence="1">Uncharacterized protein</fullName>
    </submittedName>
</protein>
<dbReference type="Proteomes" id="UP001234297">
    <property type="component" value="Chromosome 12"/>
</dbReference>
<proteinExistence type="predicted"/>
<evidence type="ECO:0000313" key="2">
    <source>
        <dbReference type="Proteomes" id="UP001234297"/>
    </source>
</evidence>
<gene>
    <name evidence="1" type="ORF">MRB53_035506</name>
</gene>
<organism evidence="1 2">
    <name type="scientific">Persea americana</name>
    <name type="common">Avocado</name>
    <dbReference type="NCBI Taxonomy" id="3435"/>
    <lineage>
        <taxon>Eukaryota</taxon>
        <taxon>Viridiplantae</taxon>
        <taxon>Streptophyta</taxon>
        <taxon>Embryophyta</taxon>
        <taxon>Tracheophyta</taxon>
        <taxon>Spermatophyta</taxon>
        <taxon>Magnoliopsida</taxon>
        <taxon>Magnoliidae</taxon>
        <taxon>Laurales</taxon>
        <taxon>Lauraceae</taxon>
        <taxon>Persea</taxon>
    </lineage>
</organism>
<evidence type="ECO:0000313" key="1">
    <source>
        <dbReference type="EMBL" id="KAJ8616134.1"/>
    </source>
</evidence>
<sequence length="123" mass="13173">MNTKASSSSVLVAAVAWFVLVTLTALQASLEGEAEALLQWKSSLQTQSLFSWFPNQTKCLWVGISCNDAGSVTQINLPNAALHEKGGTLIARIVDLIAAIVALLVTGIVAVRILVPDRFVWHS</sequence>
<keyword evidence="2" id="KW-1185">Reference proteome</keyword>
<reference evidence="1 2" key="1">
    <citation type="journal article" date="2022" name="Hortic Res">
        <title>A haplotype resolved chromosomal level avocado genome allows analysis of novel avocado genes.</title>
        <authorList>
            <person name="Nath O."/>
            <person name="Fletcher S.J."/>
            <person name="Hayward A."/>
            <person name="Shaw L.M."/>
            <person name="Masouleh A.K."/>
            <person name="Furtado A."/>
            <person name="Henry R.J."/>
            <person name="Mitter N."/>
        </authorList>
    </citation>
    <scope>NUCLEOTIDE SEQUENCE [LARGE SCALE GENOMIC DNA]</scope>
    <source>
        <strain evidence="2">cv. Hass</strain>
    </source>
</reference>
<name>A0ACC2K4U5_PERAE</name>